<name>A0ABD6ERK2_9BILA</name>
<evidence type="ECO:0000313" key="2">
    <source>
        <dbReference type="Proteomes" id="UP001608902"/>
    </source>
</evidence>
<organism evidence="1 2">
    <name type="scientific">Gnathostoma spinigerum</name>
    <dbReference type="NCBI Taxonomy" id="75299"/>
    <lineage>
        <taxon>Eukaryota</taxon>
        <taxon>Metazoa</taxon>
        <taxon>Ecdysozoa</taxon>
        <taxon>Nematoda</taxon>
        <taxon>Chromadorea</taxon>
        <taxon>Rhabditida</taxon>
        <taxon>Spirurina</taxon>
        <taxon>Gnathostomatomorpha</taxon>
        <taxon>Gnathostomatoidea</taxon>
        <taxon>Gnathostomatidae</taxon>
        <taxon>Gnathostoma</taxon>
    </lineage>
</organism>
<reference evidence="1 2" key="1">
    <citation type="submission" date="2024-08" db="EMBL/GenBank/DDBJ databases">
        <title>Gnathostoma spinigerum genome.</title>
        <authorList>
            <person name="Gonzalez-Bertolin B."/>
            <person name="Monzon S."/>
            <person name="Zaballos A."/>
            <person name="Jimenez P."/>
            <person name="Dekumyoy P."/>
            <person name="Varona S."/>
            <person name="Cuesta I."/>
            <person name="Sumanam S."/>
            <person name="Adisakwattana P."/>
            <person name="Gasser R.B."/>
            <person name="Hernandez-Gonzalez A."/>
            <person name="Young N.D."/>
            <person name="Perteguer M.J."/>
        </authorList>
    </citation>
    <scope>NUCLEOTIDE SEQUENCE [LARGE SCALE GENOMIC DNA]</scope>
    <source>
        <strain evidence="1">AL3</strain>
        <tissue evidence="1">Liver</tissue>
    </source>
</reference>
<dbReference type="EMBL" id="JBGFUD010005035">
    <property type="protein sequence ID" value="MFH4980081.1"/>
    <property type="molecule type" value="Genomic_DNA"/>
</dbReference>
<dbReference type="AlphaFoldDB" id="A0ABD6ERK2"/>
<accession>A0ABD6ERK2</accession>
<dbReference type="Proteomes" id="UP001608902">
    <property type="component" value="Unassembled WGS sequence"/>
</dbReference>
<gene>
    <name evidence="1" type="ORF">AB6A40_006790</name>
</gene>
<keyword evidence="2" id="KW-1185">Reference proteome</keyword>
<proteinExistence type="predicted"/>
<comment type="caution">
    <text evidence="1">The sequence shown here is derived from an EMBL/GenBank/DDBJ whole genome shotgun (WGS) entry which is preliminary data.</text>
</comment>
<sequence length="184" mass="21634">MDSIFKTISLNKLRRELHCCSKHPFQVKVLLDSSAIRPKDLVLNITDRRNKSFMTNKTTSEYLEMDTDDIAQQTATHEDTARAEDLFDQTLHKGRDITIRNLEQMRTAYNTWREQNAFELLQNEELRARFWFRLLQVKKLNEHLLQARDVLDELIAEAVNETMDKTQVATDTVEDFRTDNTNDA</sequence>
<evidence type="ECO:0000313" key="1">
    <source>
        <dbReference type="EMBL" id="MFH4980081.1"/>
    </source>
</evidence>
<protein>
    <submittedName>
        <fullName evidence="1">Uncharacterized protein</fullName>
    </submittedName>
</protein>